<dbReference type="SUPFAM" id="SSF55797">
    <property type="entry name" value="PR-1-like"/>
    <property type="match status" value="1"/>
</dbReference>
<evidence type="ECO:0000256" key="1">
    <source>
        <dbReference type="SAM" id="MobiDB-lite"/>
    </source>
</evidence>
<dbReference type="InterPro" id="IPR014044">
    <property type="entry name" value="CAP_dom"/>
</dbReference>
<comment type="caution">
    <text evidence="4">The sequence shown here is derived from an EMBL/GenBank/DDBJ whole genome shotgun (WGS) entry which is preliminary data.</text>
</comment>
<keyword evidence="5" id="KW-1185">Reference proteome</keyword>
<dbReference type="PANTHER" id="PTHR31157">
    <property type="entry name" value="SCP DOMAIN-CONTAINING PROTEIN"/>
    <property type="match status" value="1"/>
</dbReference>
<dbReference type="AlphaFoldDB" id="A0A8J3QN71"/>
<feature type="compositionally biased region" description="Low complexity" evidence="1">
    <location>
        <begin position="90"/>
        <end position="102"/>
    </location>
</feature>
<organism evidence="4 5">
    <name type="scientific">Rugosimonospora africana</name>
    <dbReference type="NCBI Taxonomy" id="556532"/>
    <lineage>
        <taxon>Bacteria</taxon>
        <taxon>Bacillati</taxon>
        <taxon>Actinomycetota</taxon>
        <taxon>Actinomycetes</taxon>
        <taxon>Micromonosporales</taxon>
        <taxon>Micromonosporaceae</taxon>
        <taxon>Rugosimonospora</taxon>
    </lineage>
</organism>
<dbReference type="RefSeq" id="WP_203917264.1">
    <property type="nucleotide sequence ID" value="NZ_BONZ01000015.1"/>
</dbReference>
<keyword evidence="2" id="KW-0812">Transmembrane</keyword>
<accession>A0A8J3QN71</accession>
<dbReference type="Proteomes" id="UP000642748">
    <property type="component" value="Unassembled WGS sequence"/>
</dbReference>
<evidence type="ECO:0000259" key="3">
    <source>
        <dbReference type="Pfam" id="PF00188"/>
    </source>
</evidence>
<feature type="compositionally biased region" description="Basic residues" evidence="1">
    <location>
        <begin position="18"/>
        <end position="28"/>
    </location>
</feature>
<feature type="region of interest" description="Disordered" evidence="1">
    <location>
        <begin position="73"/>
        <end position="111"/>
    </location>
</feature>
<gene>
    <name evidence="4" type="ORF">Raf01_17630</name>
</gene>
<name>A0A8J3QN71_9ACTN</name>
<dbReference type="CDD" id="cd05379">
    <property type="entry name" value="CAP_bacterial"/>
    <property type="match status" value="1"/>
</dbReference>
<feature type="domain" description="SCP" evidence="3">
    <location>
        <begin position="118"/>
        <end position="232"/>
    </location>
</feature>
<dbReference type="Gene3D" id="3.40.33.10">
    <property type="entry name" value="CAP"/>
    <property type="match status" value="1"/>
</dbReference>
<reference evidence="4" key="1">
    <citation type="submission" date="2021-01" db="EMBL/GenBank/DDBJ databases">
        <title>Whole genome shotgun sequence of Rugosimonospora africana NBRC 104875.</title>
        <authorList>
            <person name="Komaki H."/>
            <person name="Tamura T."/>
        </authorList>
    </citation>
    <scope>NUCLEOTIDE SEQUENCE</scope>
    <source>
        <strain evidence="4">NBRC 104875</strain>
    </source>
</reference>
<sequence length="234" mass="24058">MTEPSETLLIGGGDPAHPRRTGTHRGGWRRPDPIILAALAAGVLVVLGIGFAVFPPLVAHPKADVLPVSSGAPGKAVPVPAGSPSPPVTASPVTSLPPVTSTGKPTAKPSDLENQLVSLTNQARSQAGCHPVKNDGHLRSAARSHSNDMARKGFVGHAGSDGSSFADRIRKAGYRHPLSENVGQGYRTAQQAITAWLADPAQRANIVNCGAKAVGVGVVVAKNGTAYWTQDFGN</sequence>
<dbReference type="Pfam" id="PF00188">
    <property type="entry name" value="CAP"/>
    <property type="match status" value="1"/>
</dbReference>
<evidence type="ECO:0000313" key="5">
    <source>
        <dbReference type="Proteomes" id="UP000642748"/>
    </source>
</evidence>
<evidence type="ECO:0000256" key="2">
    <source>
        <dbReference type="SAM" id="Phobius"/>
    </source>
</evidence>
<evidence type="ECO:0000313" key="4">
    <source>
        <dbReference type="EMBL" id="GIH13591.1"/>
    </source>
</evidence>
<keyword evidence="2" id="KW-0472">Membrane</keyword>
<dbReference type="EMBL" id="BONZ01000015">
    <property type="protein sequence ID" value="GIH13591.1"/>
    <property type="molecule type" value="Genomic_DNA"/>
</dbReference>
<feature type="transmembrane region" description="Helical" evidence="2">
    <location>
        <begin position="34"/>
        <end position="54"/>
    </location>
</feature>
<dbReference type="InterPro" id="IPR035940">
    <property type="entry name" value="CAP_sf"/>
</dbReference>
<dbReference type="PANTHER" id="PTHR31157:SF1">
    <property type="entry name" value="SCP DOMAIN-CONTAINING PROTEIN"/>
    <property type="match status" value="1"/>
</dbReference>
<protein>
    <recommendedName>
        <fullName evidence="3">SCP domain-containing protein</fullName>
    </recommendedName>
</protein>
<feature type="region of interest" description="Disordered" evidence="1">
    <location>
        <begin position="123"/>
        <end position="145"/>
    </location>
</feature>
<proteinExistence type="predicted"/>
<feature type="region of interest" description="Disordered" evidence="1">
    <location>
        <begin position="1"/>
        <end position="30"/>
    </location>
</feature>
<keyword evidence="2" id="KW-1133">Transmembrane helix</keyword>